<feature type="domain" description="DUF4142" evidence="2">
    <location>
        <begin position="11"/>
        <end position="152"/>
    </location>
</feature>
<dbReference type="InterPro" id="IPR012347">
    <property type="entry name" value="Ferritin-like"/>
</dbReference>
<keyword evidence="4" id="KW-1185">Reference proteome</keyword>
<organism evidence="3 4">
    <name type="scientific">Sphagnum jensenii</name>
    <dbReference type="NCBI Taxonomy" id="128206"/>
    <lineage>
        <taxon>Eukaryota</taxon>
        <taxon>Viridiplantae</taxon>
        <taxon>Streptophyta</taxon>
        <taxon>Embryophyta</taxon>
        <taxon>Bryophyta</taxon>
        <taxon>Sphagnophytina</taxon>
        <taxon>Sphagnopsida</taxon>
        <taxon>Sphagnales</taxon>
        <taxon>Sphagnaceae</taxon>
        <taxon>Sphagnum</taxon>
    </lineage>
</organism>
<sequence length="158" mass="17170">MADTSGVLGPTDPQIAAIVMSANDSEIAAAKYAKTESQNKDVVEFAKNMIQAHQQLNEKVSALLGKYDEKPESSGTSRQQIQDGKKALAKLKKLDVNSFDRKYADQAVSDHQAVLNALDKILIPNAKNEELKALLVDARGTVVKHLAHATQLDDAFKN</sequence>
<proteinExistence type="predicted"/>
<reference evidence="3" key="1">
    <citation type="submission" date="2024-02" db="EMBL/GenBank/DDBJ databases">
        <authorList>
            <consortium name="ELIXIR-Norway"/>
            <consortium name="Elixir Norway"/>
        </authorList>
    </citation>
    <scope>NUCLEOTIDE SEQUENCE</scope>
</reference>
<dbReference type="Proteomes" id="UP001497444">
    <property type="component" value="Unassembled WGS sequence"/>
</dbReference>
<comment type="caution">
    <text evidence="3">The sequence shown here is derived from an EMBL/GenBank/DDBJ whole genome shotgun (WGS) entry which is preliminary data.</text>
</comment>
<evidence type="ECO:0000313" key="3">
    <source>
        <dbReference type="EMBL" id="CAK9252870.1"/>
    </source>
</evidence>
<evidence type="ECO:0000313" key="4">
    <source>
        <dbReference type="Proteomes" id="UP001497444"/>
    </source>
</evidence>
<accession>A0ABP0VIK7</accession>
<feature type="compositionally biased region" description="Polar residues" evidence="1">
    <location>
        <begin position="73"/>
        <end position="82"/>
    </location>
</feature>
<dbReference type="Gene3D" id="1.20.1260.10">
    <property type="match status" value="1"/>
</dbReference>
<dbReference type="InterPro" id="IPR036815">
    <property type="entry name" value="14-3-3_dom_sf"/>
</dbReference>
<dbReference type="InterPro" id="IPR025419">
    <property type="entry name" value="DUF4142"/>
</dbReference>
<dbReference type="Pfam" id="PF13628">
    <property type="entry name" value="DUF4142"/>
    <property type="match status" value="1"/>
</dbReference>
<gene>
    <name evidence="3" type="ORF">CSSPJE1EN1_LOCUS28248</name>
</gene>
<name>A0ABP0VIK7_9BRYO</name>
<dbReference type="PANTHER" id="PTHR38593:SF1">
    <property type="entry name" value="BLR2558 PROTEIN"/>
    <property type="match status" value="1"/>
</dbReference>
<protein>
    <recommendedName>
        <fullName evidence="2">DUF4142 domain-containing protein</fullName>
    </recommendedName>
</protein>
<evidence type="ECO:0000256" key="1">
    <source>
        <dbReference type="SAM" id="MobiDB-lite"/>
    </source>
</evidence>
<dbReference type="PANTHER" id="PTHR38593">
    <property type="entry name" value="BLR2558 PROTEIN"/>
    <property type="match status" value="1"/>
</dbReference>
<feature type="region of interest" description="Disordered" evidence="1">
    <location>
        <begin position="65"/>
        <end position="84"/>
    </location>
</feature>
<evidence type="ECO:0000259" key="2">
    <source>
        <dbReference type="Pfam" id="PF13628"/>
    </source>
</evidence>
<dbReference type="EMBL" id="CAXAQS010000718">
    <property type="protein sequence ID" value="CAK9252870.1"/>
    <property type="molecule type" value="Genomic_DNA"/>
</dbReference>
<dbReference type="SUPFAM" id="SSF48445">
    <property type="entry name" value="14-3-3 protein"/>
    <property type="match status" value="1"/>
</dbReference>